<evidence type="ECO:0000313" key="2">
    <source>
        <dbReference type="Proteomes" id="UP000255505"/>
    </source>
</evidence>
<geneLocation type="plasmid" evidence="1">
    <name>II</name>
</geneLocation>
<dbReference type="EMBL" id="LT991977">
    <property type="protein sequence ID" value="SPK75998.1"/>
    <property type="molecule type" value="Genomic_DNA"/>
</dbReference>
<dbReference type="PANTHER" id="PTHR42977">
    <property type="entry name" value="HYDROLASE-RELATED"/>
    <property type="match status" value="1"/>
</dbReference>
<reference evidence="1 2" key="1">
    <citation type="submission" date="2018-01" db="EMBL/GenBank/DDBJ databases">
        <authorList>
            <person name="Gaut B.S."/>
            <person name="Morton B.R."/>
            <person name="Clegg M.T."/>
            <person name="Duvall M.R."/>
        </authorList>
    </citation>
    <scope>NUCLEOTIDE SEQUENCE [LARGE SCALE GENOMIC DNA]</scope>
    <source>
        <strain evidence="1">Cupriavidus taiwanensis LMG 19425</strain>
        <plasmid evidence="2">Plasmid ii</plasmid>
    </source>
</reference>
<dbReference type="PANTHER" id="PTHR42977:SF1">
    <property type="entry name" value="BLR6576 PROTEIN"/>
    <property type="match status" value="1"/>
</dbReference>
<evidence type="ECO:0000313" key="1">
    <source>
        <dbReference type="EMBL" id="SPK75998.1"/>
    </source>
</evidence>
<keyword evidence="1" id="KW-0614">Plasmid</keyword>
<name>A0A375IPH3_9BURK</name>
<organism evidence="1 2">
    <name type="scientific">Cupriavidus taiwanensis</name>
    <dbReference type="NCBI Taxonomy" id="164546"/>
    <lineage>
        <taxon>Bacteria</taxon>
        <taxon>Pseudomonadati</taxon>
        <taxon>Pseudomonadota</taxon>
        <taxon>Betaproteobacteria</taxon>
        <taxon>Burkholderiales</taxon>
        <taxon>Burkholderiaceae</taxon>
        <taxon>Cupriavidus</taxon>
    </lineage>
</organism>
<dbReference type="GO" id="GO:0004301">
    <property type="term" value="F:epoxide hydrolase activity"/>
    <property type="evidence" value="ECO:0007669"/>
    <property type="project" value="TreeGrafter"/>
</dbReference>
<sequence>MERPGNVDIQLDLLLDYANNLKLYPAFQAYFRDQQPPVLAIWGRHDPFFIPTGAEAYRRGQS</sequence>
<dbReference type="Proteomes" id="UP000255505">
    <property type="component" value="Plasmid II"/>
</dbReference>
<dbReference type="AlphaFoldDB" id="A0A375IPH3"/>
<accession>A0A375IPH3</accession>
<dbReference type="SUPFAM" id="SSF53474">
    <property type="entry name" value="alpha/beta-Hydrolases"/>
    <property type="match status" value="1"/>
</dbReference>
<dbReference type="InterPro" id="IPR029058">
    <property type="entry name" value="AB_hydrolase_fold"/>
</dbReference>
<proteinExistence type="predicted"/>
<protein>
    <submittedName>
        <fullName evidence="1">Uncharacterized protein</fullName>
    </submittedName>
</protein>
<gene>
    <name evidence="1" type="ORF">CT19425_MP70158</name>
</gene>
<dbReference type="InterPro" id="IPR051340">
    <property type="entry name" value="Haloalkane_dehalogenase"/>
</dbReference>